<feature type="transmembrane region" description="Helical" evidence="7">
    <location>
        <begin position="170"/>
        <end position="188"/>
    </location>
</feature>
<feature type="transmembrane region" description="Helical" evidence="7">
    <location>
        <begin position="314"/>
        <end position="334"/>
    </location>
</feature>
<dbReference type="InterPro" id="IPR011701">
    <property type="entry name" value="MFS"/>
</dbReference>
<evidence type="ECO:0000259" key="8">
    <source>
        <dbReference type="PROSITE" id="PS50850"/>
    </source>
</evidence>
<name>A0ABQ1JKX6_9SPHN</name>
<comment type="subcellular location">
    <subcellularLocation>
        <location evidence="1">Membrane</location>
        <topology evidence="1">Multi-pass membrane protein</topology>
    </subcellularLocation>
</comment>
<dbReference type="InterPro" id="IPR020846">
    <property type="entry name" value="MFS_dom"/>
</dbReference>
<reference evidence="10" key="1">
    <citation type="journal article" date="2019" name="Int. J. Syst. Evol. Microbiol.">
        <title>The Global Catalogue of Microorganisms (GCM) 10K type strain sequencing project: providing services to taxonomists for standard genome sequencing and annotation.</title>
        <authorList>
            <consortium name="The Broad Institute Genomics Platform"/>
            <consortium name="The Broad Institute Genome Sequencing Center for Infectious Disease"/>
            <person name="Wu L."/>
            <person name="Ma J."/>
        </authorList>
    </citation>
    <scope>NUCLEOTIDE SEQUENCE [LARGE SCALE GENOMIC DNA]</scope>
    <source>
        <strain evidence="10">CGMCC 1.12851</strain>
    </source>
</reference>
<dbReference type="InterPro" id="IPR036259">
    <property type="entry name" value="MFS_trans_sf"/>
</dbReference>
<dbReference type="PROSITE" id="PS50850">
    <property type="entry name" value="MFS"/>
    <property type="match status" value="1"/>
</dbReference>
<keyword evidence="5 7" id="KW-1133">Transmembrane helix</keyword>
<proteinExistence type="inferred from homology"/>
<keyword evidence="10" id="KW-1185">Reference proteome</keyword>
<feature type="transmembrane region" description="Helical" evidence="7">
    <location>
        <begin position="29"/>
        <end position="52"/>
    </location>
</feature>
<organism evidence="9 10">
    <name type="scientific">Blastomonas aquatica</name>
    <dbReference type="NCBI Taxonomy" id="1510276"/>
    <lineage>
        <taxon>Bacteria</taxon>
        <taxon>Pseudomonadati</taxon>
        <taxon>Pseudomonadota</taxon>
        <taxon>Alphaproteobacteria</taxon>
        <taxon>Sphingomonadales</taxon>
        <taxon>Sphingomonadaceae</taxon>
        <taxon>Blastomonas</taxon>
    </lineage>
</organism>
<gene>
    <name evidence="9" type="primary">ampG</name>
    <name evidence="9" type="ORF">GCM10010833_28550</name>
</gene>
<accession>A0ABQ1JKX6</accession>
<feature type="transmembrane region" description="Helical" evidence="7">
    <location>
        <begin position="285"/>
        <end position="307"/>
    </location>
</feature>
<dbReference type="EMBL" id="BMGD01000005">
    <property type="protein sequence ID" value="GGB71641.1"/>
    <property type="molecule type" value="Genomic_DNA"/>
</dbReference>
<feature type="domain" description="Major facilitator superfamily (MFS) profile" evidence="8">
    <location>
        <begin position="26"/>
        <end position="430"/>
    </location>
</feature>
<dbReference type="InterPro" id="IPR004752">
    <property type="entry name" value="AmpG_permease/AT-1"/>
</dbReference>
<feature type="transmembrane region" description="Helical" evidence="7">
    <location>
        <begin position="340"/>
        <end position="365"/>
    </location>
</feature>
<evidence type="ECO:0000256" key="7">
    <source>
        <dbReference type="SAM" id="Phobius"/>
    </source>
</evidence>
<feature type="transmembrane region" description="Helical" evidence="7">
    <location>
        <begin position="130"/>
        <end position="150"/>
    </location>
</feature>
<comment type="caution">
    <text evidence="9">The sequence shown here is derived from an EMBL/GenBank/DDBJ whole genome shotgun (WGS) entry which is preliminary data.</text>
</comment>
<evidence type="ECO:0000313" key="9">
    <source>
        <dbReference type="EMBL" id="GGB71641.1"/>
    </source>
</evidence>
<evidence type="ECO:0000256" key="3">
    <source>
        <dbReference type="ARBA" id="ARBA00022448"/>
    </source>
</evidence>
<comment type="similarity">
    <text evidence="2">Belongs to the major facilitator superfamily.</text>
</comment>
<dbReference type="Proteomes" id="UP000614261">
    <property type="component" value="Unassembled WGS sequence"/>
</dbReference>
<dbReference type="PANTHER" id="PTHR12778:SF10">
    <property type="entry name" value="MAJOR FACILITATOR SUPERFAMILY DOMAIN-CONTAINING PROTEIN 3"/>
    <property type="match status" value="1"/>
</dbReference>
<evidence type="ECO:0000313" key="10">
    <source>
        <dbReference type="Proteomes" id="UP000614261"/>
    </source>
</evidence>
<evidence type="ECO:0000256" key="1">
    <source>
        <dbReference type="ARBA" id="ARBA00004141"/>
    </source>
</evidence>
<feature type="transmembrane region" description="Helical" evidence="7">
    <location>
        <begin position="406"/>
        <end position="426"/>
    </location>
</feature>
<evidence type="ECO:0000256" key="4">
    <source>
        <dbReference type="ARBA" id="ARBA00022692"/>
    </source>
</evidence>
<keyword evidence="6 7" id="KW-0472">Membrane</keyword>
<dbReference type="RefSeq" id="WP_373282651.1">
    <property type="nucleotide sequence ID" value="NZ_BMGD01000005.1"/>
</dbReference>
<dbReference type="Pfam" id="PF07690">
    <property type="entry name" value="MFS_1"/>
    <property type="match status" value="1"/>
</dbReference>
<sequence length="446" mass="46906">MTEHAAGVAPEVTGWRASLPMGLRPYTEAAPLAALFLGISSGFPFAMIAATLSTRLAQSGIEKSTVTAFALTFLAYNFKWLWAPIIDVVKLPLLGRIGQRVSWLILCAVLVMISIIYLGILDPEADIGKVAVAAILVGVAGATFDIVIDAYRIELLEPHQLGVGSGMSQYGWRIGAAAAGAIALVIAARADWTTAYIAVSFFGLFAVITGLVMGEPARRQEPKPLKGPVAAAIAYVSPLAEFFKRSGALIVLLFVLVHKIGDTLANLTLRLLFEDLGFTNDEVAIYDVGLGFWALLAGIFVGGFLYARLGMKRSVMISLILMAVSNLAFAGLAVSGHSNWAMAGAVGFENFASGIGGVCVVAYLSALCNLEFTATQFALLSAAASITGRFLTGTLAGGMIESLGFANFYLVTTLAALPGVLLFWWMMASGLVDRSLGTAGTEESGE</sequence>
<dbReference type="PANTHER" id="PTHR12778">
    <property type="entry name" value="SOLUTE CARRIER FAMILY 33 ACETYL-COA TRANSPORTER -RELATED"/>
    <property type="match status" value="1"/>
</dbReference>
<protein>
    <submittedName>
        <fullName evidence="9">AmpG family muropeptide MFS transporter</fullName>
    </submittedName>
</protein>
<keyword evidence="4 7" id="KW-0812">Transmembrane</keyword>
<dbReference type="Gene3D" id="1.20.1250.20">
    <property type="entry name" value="MFS general substrate transporter like domains"/>
    <property type="match status" value="1"/>
</dbReference>
<evidence type="ECO:0000256" key="2">
    <source>
        <dbReference type="ARBA" id="ARBA00008335"/>
    </source>
</evidence>
<feature type="transmembrane region" description="Helical" evidence="7">
    <location>
        <begin position="195"/>
        <end position="213"/>
    </location>
</feature>
<feature type="transmembrane region" description="Helical" evidence="7">
    <location>
        <begin position="102"/>
        <end position="121"/>
    </location>
</feature>
<evidence type="ECO:0000256" key="5">
    <source>
        <dbReference type="ARBA" id="ARBA00022989"/>
    </source>
</evidence>
<dbReference type="SUPFAM" id="SSF103473">
    <property type="entry name" value="MFS general substrate transporter"/>
    <property type="match status" value="1"/>
</dbReference>
<evidence type="ECO:0000256" key="6">
    <source>
        <dbReference type="ARBA" id="ARBA00023136"/>
    </source>
</evidence>
<dbReference type="NCBIfam" id="TIGR00901">
    <property type="entry name" value="2A0125"/>
    <property type="match status" value="1"/>
</dbReference>
<feature type="transmembrane region" description="Helical" evidence="7">
    <location>
        <begin position="64"/>
        <end position="82"/>
    </location>
</feature>
<feature type="transmembrane region" description="Helical" evidence="7">
    <location>
        <begin position="377"/>
        <end position="400"/>
    </location>
</feature>
<keyword evidence="3" id="KW-0813">Transport</keyword>